<feature type="region of interest" description="Disordered" evidence="1">
    <location>
        <begin position="1"/>
        <end position="69"/>
    </location>
</feature>
<sequence>MAEKEKAAAGTAETTGGSAEEATGAAEATPGTCASENTSPADEATGAADKATGAAEETQRGPAAPAPTPLDIVALPEATAKEITALLDRAVRDNAGEKNGRVKDVFVDNETQEPVYALIAHGRLHLSTSLVPIAGLKLDTSAKRPFVACKYAAETILSAPEYDPALGLTEEVRAAIAAHYAADTAASSAASTAV</sequence>
<dbReference type="SUPFAM" id="SSF50346">
    <property type="entry name" value="PRC-barrel domain"/>
    <property type="match status" value="1"/>
</dbReference>
<evidence type="ECO:0000256" key="1">
    <source>
        <dbReference type="SAM" id="MobiDB-lite"/>
    </source>
</evidence>
<reference evidence="3 4" key="1">
    <citation type="submission" date="2018-11" db="EMBL/GenBank/DDBJ databases">
        <authorList>
            <consortium name="Pathogen Informatics"/>
        </authorList>
    </citation>
    <scope>NUCLEOTIDE SEQUENCE [LARGE SCALE GENOMIC DNA]</scope>
    <source>
        <strain evidence="3 4">NCTC10327</strain>
    </source>
</reference>
<dbReference type="InterPro" id="IPR014747">
    <property type="entry name" value="Bac_photo_RC_H_C"/>
</dbReference>
<dbReference type="Proteomes" id="UP000269974">
    <property type="component" value="Unassembled WGS sequence"/>
</dbReference>
<evidence type="ECO:0000313" key="3">
    <source>
        <dbReference type="EMBL" id="VDG76722.1"/>
    </source>
</evidence>
<dbReference type="InterPro" id="IPR011033">
    <property type="entry name" value="PRC_barrel-like_sf"/>
</dbReference>
<name>A0A7Z8Y9C2_9ACTO</name>
<dbReference type="GO" id="GO:0019684">
    <property type="term" value="P:photosynthesis, light reaction"/>
    <property type="evidence" value="ECO:0007669"/>
    <property type="project" value="InterPro"/>
</dbReference>
<dbReference type="EMBL" id="UYIO01000001">
    <property type="protein sequence ID" value="VDG76722.1"/>
    <property type="molecule type" value="Genomic_DNA"/>
</dbReference>
<dbReference type="AlphaFoldDB" id="A0A7Z8Y9C2"/>
<dbReference type="RefSeq" id="WP_185934133.1">
    <property type="nucleotide sequence ID" value="NZ_UYIO01000001.1"/>
</dbReference>
<evidence type="ECO:0000259" key="2">
    <source>
        <dbReference type="Pfam" id="PF05239"/>
    </source>
</evidence>
<dbReference type="GO" id="GO:0030077">
    <property type="term" value="C:plasma membrane light-harvesting complex"/>
    <property type="evidence" value="ECO:0007669"/>
    <property type="project" value="InterPro"/>
</dbReference>
<evidence type="ECO:0000313" key="4">
    <source>
        <dbReference type="Proteomes" id="UP000269974"/>
    </source>
</evidence>
<feature type="compositionally biased region" description="Low complexity" evidence="1">
    <location>
        <begin position="8"/>
        <end position="32"/>
    </location>
</feature>
<gene>
    <name evidence="3" type="ORF">NCTC10327_01361</name>
</gene>
<accession>A0A7Z8Y9C2</accession>
<organism evidence="3 4">
    <name type="scientific">Actinobaculum suis</name>
    <dbReference type="NCBI Taxonomy" id="1657"/>
    <lineage>
        <taxon>Bacteria</taxon>
        <taxon>Bacillati</taxon>
        <taxon>Actinomycetota</taxon>
        <taxon>Actinomycetes</taxon>
        <taxon>Actinomycetales</taxon>
        <taxon>Actinomycetaceae</taxon>
        <taxon>Actinobaculum</taxon>
    </lineage>
</organism>
<proteinExistence type="predicted"/>
<dbReference type="InterPro" id="IPR027275">
    <property type="entry name" value="PRC-brl_dom"/>
</dbReference>
<feature type="compositionally biased region" description="Low complexity" evidence="1">
    <location>
        <begin position="41"/>
        <end position="56"/>
    </location>
</feature>
<dbReference type="Pfam" id="PF05239">
    <property type="entry name" value="PRC"/>
    <property type="match status" value="1"/>
</dbReference>
<protein>
    <submittedName>
        <fullName evidence="3">Uncharacterized protein conserved in bacteria</fullName>
    </submittedName>
</protein>
<dbReference type="Gene3D" id="3.90.50.10">
    <property type="entry name" value="Photosynthetic Reaction Center, subunit H, domain 2"/>
    <property type="match status" value="1"/>
</dbReference>
<comment type="caution">
    <text evidence="3">The sequence shown here is derived from an EMBL/GenBank/DDBJ whole genome shotgun (WGS) entry which is preliminary data.</text>
</comment>
<feature type="domain" description="PRC-barrel" evidence="2">
    <location>
        <begin position="82"/>
        <end position="133"/>
    </location>
</feature>